<feature type="non-terminal residue" evidence="1">
    <location>
        <position position="1"/>
    </location>
</feature>
<proteinExistence type="predicted"/>
<evidence type="ECO:0000313" key="1">
    <source>
        <dbReference type="EMBL" id="CAG8856172.1"/>
    </source>
</evidence>
<feature type="non-terminal residue" evidence="1">
    <location>
        <position position="44"/>
    </location>
</feature>
<accession>A0ABN7XLI2</accession>
<dbReference type="Proteomes" id="UP000789901">
    <property type="component" value="Unassembled WGS sequence"/>
</dbReference>
<sequence length="44" mass="4979">SPKTNPDVSLYDALKRNLEKYIDPSKLLWNEQLANTFVADGSIL</sequence>
<name>A0ABN7XLI2_GIGMA</name>
<organism evidence="1 2">
    <name type="scientific">Gigaspora margarita</name>
    <dbReference type="NCBI Taxonomy" id="4874"/>
    <lineage>
        <taxon>Eukaryota</taxon>
        <taxon>Fungi</taxon>
        <taxon>Fungi incertae sedis</taxon>
        <taxon>Mucoromycota</taxon>
        <taxon>Glomeromycotina</taxon>
        <taxon>Glomeromycetes</taxon>
        <taxon>Diversisporales</taxon>
        <taxon>Gigasporaceae</taxon>
        <taxon>Gigaspora</taxon>
    </lineage>
</organism>
<protein>
    <submittedName>
        <fullName evidence="1">15140_t:CDS:1</fullName>
    </submittedName>
</protein>
<reference evidence="1 2" key="1">
    <citation type="submission" date="2021-06" db="EMBL/GenBank/DDBJ databases">
        <authorList>
            <person name="Kallberg Y."/>
            <person name="Tangrot J."/>
            <person name="Rosling A."/>
        </authorList>
    </citation>
    <scope>NUCLEOTIDE SEQUENCE [LARGE SCALE GENOMIC DNA]</scope>
    <source>
        <strain evidence="1 2">120-4 pot B 10/14</strain>
    </source>
</reference>
<keyword evidence="2" id="KW-1185">Reference proteome</keyword>
<comment type="caution">
    <text evidence="1">The sequence shown here is derived from an EMBL/GenBank/DDBJ whole genome shotgun (WGS) entry which is preliminary data.</text>
</comment>
<evidence type="ECO:0000313" key="2">
    <source>
        <dbReference type="Proteomes" id="UP000789901"/>
    </source>
</evidence>
<gene>
    <name evidence="1" type="ORF">GMARGA_LOCUS44993</name>
</gene>
<dbReference type="EMBL" id="CAJVQB010156948">
    <property type="protein sequence ID" value="CAG8856172.1"/>
    <property type="molecule type" value="Genomic_DNA"/>
</dbReference>